<gene>
    <name evidence="1" type="ORF">A3H78_00015</name>
</gene>
<dbReference type="GO" id="GO:0006313">
    <property type="term" value="P:DNA transposition"/>
    <property type="evidence" value="ECO:0007669"/>
    <property type="project" value="InterPro"/>
</dbReference>
<reference evidence="1 2" key="1">
    <citation type="journal article" date="2016" name="Nat. Commun.">
        <title>Thousands of microbial genomes shed light on interconnected biogeochemical processes in an aquifer system.</title>
        <authorList>
            <person name="Anantharaman K."/>
            <person name="Brown C.T."/>
            <person name="Hug L.A."/>
            <person name="Sharon I."/>
            <person name="Castelle C.J."/>
            <person name="Probst A.J."/>
            <person name="Thomas B.C."/>
            <person name="Singh A."/>
            <person name="Wilkins M.J."/>
            <person name="Karaoz U."/>
            <person name="Brodie E.L."/>
            <person name="Williams K.H."/>
            <person name="Hubbard S.S."/>
            <person name="Banfield J.F."/>
        </authorList>
    </citation>
    <scope>NUCLEOTIDE SEQUENCE [LARGE SCALE GENOMIC DNA]</scope>
</reference>
<evidence type="ECO:0000313" key="2">
    <source>
        <dbReference type="Proteomes" id="UP000177418"/>
    </source>
</evidence>
<dbReference type="GO" id="GO:0003677">
    <property type="term" value="F:DNA binding"/>
    <property type="evidence" value="ECO:0007669"/>
    <property type="project" value="InterPro"/>
</dbReference>
<proteinExistence type="predicted"/>
<dbReference type="SUPFAM" id="SSF46689">
    <property type="entry name" value="Homeodomain-like"/>
    <property type="match status" value="1"/>
</dbReference>
<dbReference type="EMBL" id="MGAV01000025">
    <property type="protein sequence ID" value="OGK53058.1"/>
    <property type="molecule type" value="Genomic_DNA"/>
</dbReference>
<dbReference type="InterPro" id="IPR009057">
    <property type="entry name" value="Homeodomain-like_sf"/>
</dbReference>
<organism evidence="1 2">
    <name type="scientific">Candidatus Roizmanbacteria bacterium RIFCSPLOWO2_02_FULL_36_11</name>
    <dbReference type="NCBI Taxonomy" id="1802071"/>
    <lineage>
        <taxon>Bacteria</taxon>
        <taxon>Candidatus Roizmaniibacteriota</taxon>
    </lineage>
</organism>
<dbReference type="GO" id="GO:0004803">
    <property type="term" value="F:transposase activity"/>
    <property type="evidence" value="ECO:0007669"/>
    <property type="project" value="InterPro"/>
</dbReference>
<name>A0A1F7JBR2_9BACT</name>
<sequence>MGNFKIIPKEIKEEILRRVKTNGESVPKLALEHEVSNRTIYGWLKKEVVKSISFLEYAKLKRENKLLLEIVGRLTMEKIYNFGSYVDRYNRLILQNCCLAIDSIK</sequence>
<evidence type="ECO:0000313" key="1">
    <source>
        <dbReference type="EMBL" id="OGK53058.1"/>
    </source>
</evidence>
<dbReference type="Proteomes" id="UP000177418">
    <property type="component" value="Unassembled WGS sequence"/>
</dbReference>
<comment type="caution">
    <text evidence="1">The sequence shown here is derived from an EMBL/GenBank/DDBJ whole genome shotgun (WGS) entry which is preliminary data.</text>
</comment>
<dbReference type="AlphaFoldDB" id="A0A1F7JBR2"/>
<protein>
    <submittedName>
        <fullName evidence="1">Uncharacterized protein</fullName>
    </submittedName>
</protein>
<dbReference type="InterPro" id="IPR036388">
    <property type="entry name" value="WH-like_DNA-bd_sf"/>
</dbReference>
<accession>A0A1F7JBR2</accession>
<dbReference type="Gene3D" id="1.10.10.10">
    <property type="entry name" value="Winged helix-like DNA-binding domain superfamily/Winged helix DNA-binding domain"/>
    <property type="match status" value="1"/>
</dbReference>